<evidence type="ECO:0000256" key="6">
    <source>
        <dbReference type="ARBA" id="ARBA00023163"/>
    </source>
</evidence>
<comment type="subcellular location">
    <subcellularLocation>
        <location evidence="1">Nucleus</location>
    </subcellularLocation>
</comment>
<evidence type="ECO:0000313" key="11">
    <source>
        <dbReference type="Proteomes" id="UP001432322"/>
    </source>
</evidence>
<sequence length="373" mass="38974">NPAPPGMNPQQYSSLAGTFQARPPYNMGAAQGMPSIGGPRSIPQPASNNPLSAPQQGPGSVPGHGPLSVPQQGPGSVPGFGPLSHQGPDSVPGQSSISITYTGPGALLVQTLPVTQPTSVSGAPGPVSAPSSVDAMGGPRSVTGPSGGLQGPSLASLGVPPQVTHMGAMGQGRSPLLQGPSPSSVIHQGASPSLNNPLSHGGPQSLSSGLNPSTPHEGTRQPIKVEETPYDGMPLDDPMRLSKQLILKDLRYSFSEMSNSMGQLLRNRDNLTPEQSEKYTRDYNEFMAVCDQVEQSLTTVMETSKMLSKLDRAYTPDGGIQTGRSIEYSTQSLVNYVEDTNAMTTNVENAVAGVFDMMSMIRKREALYKTKNG</sequence>
<keyword evidence="6" id="KW-0804">Transcription</keyword>
<dbReference type="EMBL" id="BTSY01000001">
    <property type="protein sequence ID" value="GMT08941.1"/>
    <property type="molecule type" value="Genomic_DNA"/>
</dbReference>
<evidence type="ECO:0000313" key="10">
    <source>
        <dbReference type="EMBL" id="GMT08941.1"/>
    </source>
</evidence>
<keyword evidence="11" id="KW-1185">Reference proteome</keyword>
<comment type="caution">
    <text evidence="10">The sequence shown here is derived from an EMBL/GenBank/DDBJ whole genome shotgun (WGS) entry which is preliminary data.</text>
</comment>
<evidence type="ECO:0000256" key="1">
    <source>
        <dbReference type="ARBA" id="ARBA00004123"/>
    </source>
</evidence>
<feature type="compositionally biased region" description="Polar residues" evidence="9">
    <location>
        <begin position="180"/>
        <end position="216"/>
    </location>
</feature>
<dbReference type="Proteomes" id="UP001432322">
    <property type="component" value="Unassembled WGS sequence"/>
</dbReference>
<feature type="compositionally biased region" description="Low complexity" evidence="9">
    <location>
        <begin position="119"/>
        <end position="133"/>
    </location>
</feature>
<gene>
    <name evidence="10" type="ORF">PFISCL1PPCAC_238</name>
</gene>
<feature type="non-terminal residue" evidence="10">
    <location>
        <position position="1"/>
    </location>
</feature>
<evidence type="ECO:0000256" key="5">
    <source>
        <dbReference type="ARBA" id="ARBA00023159"/>
    </source>
</evidence>
<evidence type="ECO:0000256" key="3">
    <source>
        <dbReference type="ARBA" id="ARBA00019684"/>
    </source>
</evidence>
<feature type="region of interest" description="Disordered" evidence="9">
    <location>
        <begin position="1"/>
        <end position="98"/>
    </location>
</feature>
<protein>
    <recommendedName>
        <fullName evidence="3">Mediator of RNA polymerase II transcription subunit 29</fullName>
    </recommendedName>
    <alternativeName>
        <fullName evidence="8">Mediator complex subunit 29</fullName>
    </alternativeName>
</protein>
<feature type="compositionally biased region" description="Polar residues" evidence="9">
    <location>
        <begin position="8"/>
        <end position="17"/>
    </location>
</feature>
<reference evidence="10" key="1">
    <citation type="submission" date="2023-10" db="EMBL/GenBank/DDBJ databases">
        <title>Genome assembly of Pristionchus species.</title>
        <authorList>
            <person name="Yoshida K."/>
            <person name="Sommer R.J."/>
        </authorList>
    </citation>
    <scope>NUCLEOTIDE SEQUENCE</scope>
    <source>
        <strain evidence="10">RS5133</strain>
    </source>
</reference>
<evidence type="ECO:0000256" key="7">
    <source>
        <dbReference type="ARBA" id="ARBA00023242"/>
    </source>
</evidence>
<feature type="non-terminal residue" evidence="10">
    <location>
        <position position="373"/>
    </location>
</feature>
<keyword evidence="5" id="KW-0010">Activator</keyword>
<dbReference type="AlphaFoldDB" id="A0AAV5UPD8"/>
<comment type="similarity">
    <text evidence="2">Belongs to the Mediator complex subunit 29 family.</text>
</comment>
<dbReference type="GO" id="GO:0016592">
    <property type="term" value="C:mediator complex"/>
    <property type="evidence" value="ECO:0007669"/>
    <property type="project" value="InterPro"/>
</dbReference>
<evidence type="ECO:0000256" key="8">
    <source>
        <dbReference type="ARBA" id="ARBA00031963"/>
    </source>
</evidence>
<evidence type="ECO:0000256" key="4">
    <source>
        <dbReference type="ARBA" id="ARBA00023015"/>
    </source>
</evidence>
<proteinExistence type="inferred from homology"/>
<keyword evidence="4" id="KW-0805">Transcription regulation</keyword>
<accession>A0AAV5UPD8</accession>
<evidence type="ECO:0000256" key="2">
    <source>
        <dbReference type="ARBA" id="ARBA00009851"/>
    </source>
</evidence>
<name>A0AAV5UPD8_9BILA</name>
<evidence type="ECO:0000256" key="9">
    <source>
        <dbReference type="SAM" id="MobiDB-lite"/>
    </source>
</evidence>
<organism evidence="10 11">
    <name type="scientific">Pristionchus fissidentatus</name>
    <dbReference type="NCBI Taxonomy" id="1538716"/>
    <lineage>
        <taxon>Eukaryota</taxon>
        <taxon>Metazoa</taxon>
        <taxon>Ecdysozoa</taxon>
        <taxon>Nematoda</taxon>
        <taxon>Chromadorea</taxon>
        <taxon>Rhabditida</taxon>
        <taxon>Rhabditina</taxon>
        <taxon>Diplogasteromorpha</taxon>
        <taxon>Diplogasteroidea</taxon>
        <taxon>Neodiplogasteridae</taxon>
        <taxon>Pristionchus</taxon>
    </lineage>
</organism>
<dbReference type="InterPro" id="IPR021018">
    <property type="entry name" value="Mediator_Med29_met"/>
</dbReference>
<feature type="compositionally biased region" description="Basic and acidic residues" evidence="9">
    <location>
        <begin position="217"/>
        <end position="227"/>
    </location>
</feature>
<feature type="compositionally biased region" description="Polar residues" evidence="9">
    <location>
        <begin position="44"/>
        <end position="58"/>
    </location>
</feature>
<dbReference type="Pfam" id="PF11568">
    <property type="entry name" value="Med29"/>
    <property type="match status" value="1"/>
</dbReference>
<keyword evidence="7" id="KW-0539">Nucleus</keyword>
<feature type="region of interest" description="Disordered" evidence="9">
    <location>
        <begin position="117"/>
        <end position="237"/>
    </location>
</feature>